<reference evidence="1" key="1">
    <citation type="submission" date="2018-07" db="EMBL/GenBank/DDBJ databases">
        <authorList>
            <consortium name="GenomeTrakr network: Whole genome sequencing for foodborne pathogen traceback"/>
        </authorList>
    </citation>
    <scope>NUCLEOTIDE SEQUENCE [LARGE SCALE GENOMIC DNA]</scope>
    <source>
        <strain evidence="1">FDA00008842</strain>
    </source>
</reference>
<protein>
    <submittedName>
        <fullName evidence="1">Uncharacterized protein</fullName>
    </submittedName>
</protein>
<proteinExistence type="predicted"/>
<dbReference type="Proteomes" id="UP000839610">
    <property type="component" value="Unassembled WGS sequence"/>
</dbReference>
<sequence>MSVKTEVKSLHRIRERAPANGKIAGYIYSFKPGQLVLDFYFRNWVYAGDIPEWDEGERYRQLVTLPFTNYEGFRQAYRIARIFIALPRHIRVVQVV</sequence>
<dbReference type="AlphaFoldDB" id="A0A5U3IT60"/>
<comment type="caution">
    <text evidence="1">The sequence shown here is derived from an EMBL/GenBank/DDBJ whole genome shotgun (WGS) entry which is preliminary data.</text>
</comment>
<dbReference type="EMBL" id="AAGLUV010000007">
    <property type="protein sequence ID" value="EBP4584394.1"/>
    <property type="molecule type" value="Genomic_DNA"/>
</dbReference>
<evidence type="ECO:0000313" key="1">
    <source>
        <dbReference type="EMBL" id="EBP4584394.1"/>
    </source>
</evidence>
<name>A0A5U3IT60_SALER</name>
<accession>A0A5U3IT60</accession>
<organism evidence="1">
    <name type="scientific">Salmonella enterica</name>
    <name type="common">Salmonella choleraesuis</name>
    <dbReference type="NCBI Taxonomy" id="28901"/>
    <lineage>
        <taxon>Bacteria</taxon>
        <taxon>Pseudomonadati</taxon>
        <taxon>Pseudomonadota</taxon>
        <taxon>Gammaproteobacteria</taxon>
        <taxon>Enterobacterales</taxon>
        <taxon>Enterobacteriaceae</taxon>
        <taxon>Salmonella</taxon>
    </lineage>
</organism>
<gene>
    <name evidence="1" type="ORF">VH79_14515</name>
</gene>